<dbReference type="STRING" id="742152.A0A2H3JDJ9"/>
<evidence type="ECO:0000313" key="2">
    <source>
        <dbReference type="EMBL" id="PCH40310.1"/>
    </source>
</evidence>
<protein>
    <submittedName>
        <fullName evidence="2">Uncharacterized protein</fullName>
    </submittedName>
</protein>
<evidence type="ECO:0000313" key="3">
    <source>
        <dbReference type="Proteomes" id="UP000218811"/>
    </source>
</evidence>
<accession>A0A2H3JDJ9</accession>
<dbReference type="OrthoDB" id="3172935at2759"/>
<name>A0A2H3JDJ9_WOLCO</name>
<dbReference type="SUPFAM" id="SSF53098">
    <property type="entry name" value="Ribonuclease H-like"/>
    <property type="match status" value="1"/>
</dbReference>
<evidence type="ECO:0000256" key="1">
    <source>
        <dbReference type="SAM" id="SignalP"/>
    </source>
</evidence>
<keyword evidence="3" id="KW-1185">Reference proteome</keyword>
<reference evidence="2 3" key="1">
    <citation type="journal article" date="2012" name="Science">
        <title>The Paleozoic origin of enzymatic lignin decomposition reconstructed from 31 fungal genomes.</title>
        <authorList>
            <person name="Floudas D."/>
            <person name="Binder M."/>
            <person name="Riley R."/>
            <person name="Barry K."/>
            <person name="Blanchette R.A."/>
            <person name="Henrissat B."/>
            <person name="Martinez A.T."/>
            <person name="Otillar R."/>
            <person name="Spatafora J.W."/>
            <person name="Yadav J.S."/>
            <person name="Aerts A."/>
            <person name="Benoit I."/>
            <person name="Boyd A."/>
            <person name="Carlson A."/>
            <person name="Copeland A."/>
            <person name="Coutinho P.M."/>
            <person name="de Vries R.P."/>
            <person name="Ferreira P."/>
            <person name="Findley K."/>
            <person name="Foster B."/>
            <person name="Gaskell J."/>
            <person name="Glotzer D."/>
            <person name="Gorecki P."/>
            <person name="Heitman J."/>
            <person name="Hesse C."/>
            <person name="Hori C."/>
            <person name="Igarashi K."/>
            <person name="Jurgens J.A."/>
            <person name="Kallen N."/>
            <person name="Kersten P."/>
            <person name="Kohler A."/>
            <person name="Kuees U."/>
            <person name="Kumar T.K.A."/>
            <person name="Kuo A."/>
            <person name="LaButti K."/>
            <person name="Larrondo L.F."/>
            <person name="Lindquist E."/>
            <person name="Ling A."/>
            <person name="Lombard V."/>
            <person name="Lucas S."/>
            <person name="Lundell T."/>
            <person name="Martin R."/>
            <person name="McLaughlin D.J."/>
            <person name="Morgenstern I."/>
            <person name="Morin E."/>
            <person name="Murat C."/>
            <person name="Nagy L.G."/>
            <person name="Nolan M."/>
            <person name="Ohm R.A."/>
            <person name="Patyshakuliyeva A."/>
            <person name="Rokas A."/>
            <person name="Ruiz-Duenas F.J."/>
            <person name="Sabat G."/>
            <person name="Salamov A."/>
            <person name="Samejima M."/>
            <person name="Schmutz J."/>
            <person name="Slot J.C."/>
            <person name="St John F."/>
            <person name="Stenlid J."/>
            <person name="Sun H."/>
            <person name="Sun S."/>
            <person name="Syed K."/>
            <person name="Tsang A."/>
            <person name="Wiebenga A."/>
            <person name="Young D."/>
            <person name="Pisabarro A."/>
            <person name="Eastwood D.C."/>
            <person name="Martin F."/>
            <person name="Cullen D."/>
            <person name="Grigoriev I.V."/>
            <person name="Hibbett D.S."/>
        </authorList>
    </citation>
    <scope>NUCLEOTIDE SEQUENCE [LARGE SCALE GENOMIC DNA]</scope>
    <source>
        <strain evidence="2 3">MD-104</strain>
    </source>
</reference>
<proteinExistence type="predicted"/>
<feature type="signal peptide" evidence="1">
    <location>
        <begin position="1"/>
        <end position="17"/>
    </location>
</feature>
<sequence>RCFLHIINLACQAVLEAITDTPHIEYDAADFIPKGPTPRSFTDAINRDPISTLRSLIHYFASVLRMMGQSNLQLIRDVKTRCDPKHLWVIPQHLNPCSQFLESSDNEDMHKFRLNDIEWEALEAFHLILQVPHAFQQVLSYESTPTLGHTVPAYEAMENAWKQLQAQNTQLSGIIQCGLGKLDQYRTRADRVPAYVLAMGKIAIA</sequence>
<organism evidence="2 3">
    <name type="scientific">Wolfiporia cocos (strain MD-104)</name>
    <name type="common">Brown rot fungus</name>
    <dbReference type="NCBI Taxonomy" id="742152"/>
    <lineage>
        <taxon>Eukaryota</taxon>
        <taxon>Fungi</taxon>
        <taxon>Dikarya</taxon>
        <taxon>Basidiomycota</taxon>
        <taxon>Agaricomycotina</taxon>
        <taxon>Agaricomycetes</taxon>
        <taxon>Polyporales</taxon>
        <taxon>Phaeolaceae</taxon>
        <taxon>Wolfiporia</taxon>
    </lineage>
</organism>
<dbReference type="InterPro" id="IPR012337">
    <property type="entry name" value="RNaseH-like_sf"/>
</dbReference>
<feature type="chain" id="PRO_5013769870" evidence="1">
    <location>
        <begin position="18"/>
        <end position="205"/>
    </location>
</feature>
<keyword evidence="1" id="KW-0732">Signal</keyword>
<feature type="non-terminal residue" evidence="2">
    <location>
        <position position="1"/>
    </location>
</feature>
<dbReference type="AlphaFoldDB" id="A0A2H3JDJ9"/>
<gene>
    <name evidence="2" type="ORF">WOLCODRAFT_68329</name>
</gene>
<dbReference type="Proteomes" id="UP000218811">
    <property type="component" value="Unassembled WGS sequence"/>
</dbReference>
<dbReference type="EMBL" id="KB468053">
    <property type="protein sequence ID" value="PCH40310.1"/>
    <property type="molecule type" value="Genomic_DNA"/>
</dbReference>